<dbReference type="EC" id="1.4.3.16" evidence="4 11"/>
<evidence type="ECO:0000256" key="2">
    <source>
        <dbReference type="ARBA" id="ARBA00004950"/>
    </source>
</evidence>
<evidence type="ECO:0000259" key="14">
    <source>
        <dbReference type="Pfam" id="PF02910"/>
    </source>
</evidence>
<evidence type="ECO:0000256" key="10">
    <source>
        <dbReference type="ARBA" id="ARBA00048305"/>
    </source>
</evidence>
<name>A0A7C8GT31_9BACI</name>
<dbReference type="SUPFAM" id="SSF56425">
    <property type="entry name" value="Succinate dehydrogenase/fumarate reductase flavoprotein, catalytic domain"/>
    <property type="match status" value="1"/>
</dbReference>
<dbReference type="GO" id="GO:0034628">
    <property type="term" value="P:'de novo' NAD+ biosynthetic process from L-aspartate"/>
    <property type="evidence" value="ECO:0007669"/>
    <property type="project" value="TreeGrafter"/>
</dbReference>
<keyword evidence="16" id="KW-1185">Reference proteome</keyword>
<dbReference type="GO" id="GO:0008734">
    <property type="term" value="F:L-aspartate oxidase activity"/>
    <property type="evidence" value="ECO:0007669"/>
    <property type="project" value="UniProtKB-UniRule"/>
</dbReference>
<comment type="function">
    <text evidence="12">Catalyzes the oxidation of L-aspartate to iminoaspartate.</text>
</comment>
<evidence type="ECO:0000256" key="3">
    <source>
        <dbReference type="ARBA" id="ARBA00008562"/>
    </source>
</evidence>
<dbReference type="EMBL" id="WEID01000054">
    <property type="protein sequence ID" value="KAB8134744.1"/>
    <property type="molecule type" value="Genomic_DNA"/>
</dbReference>
<evidence type="ECO:0000256" key="12">
    <source>
        <dbReference type="RuleBase" id="RU362049"/>
    </source>
</evidence>
<gene>
    <name evidence="15" type="primary">nadB</name>
    <name evidence="15" type="ORF">F9U64_11450</name>
</gene>
<reference evidence="15 16" key="1">
    <citation type="submission" date="2019-10" db="EMBL/GenBank/DDBJ databases">
        <title>Gracilibacillus sp. nov. isolated from rice seeds.</title>
        <authorList>
            <person name="He S."/>
        </authorList>
    </citation>
    <scope>NUCLEOTIDE SEQUENCE [LARGE SCALE GENOMIC DNA]</scope>
    <source>
        <strain evidence="15 16">TD8</strain>
    </source>
</reference>
<dbReference type="InterPro" id="IPR003953">
    <property type="entry name" value="FAD-dep_OxRdtase_2_FAD-bd"/>
</dbReference>
<dbReference type="InterPro" id="IPR036188">
    <property type="entry name" value="FAD/NAD-bd_sf"/>
</dbReference>
<proteinExistence type="inferred from homology"/>
<evidence type="ECO:0000256" key="11">
    <source>
        <dbReference type="NCBIfam" id="TIGR00551"/>
    </source>
</evidence>
<dbReference type="InterPro" id="IPR027477">
    <property type="entry name" value="Succ_DH/fumarate_Rdtase_cat_sf"/>
</dbReference>
<evidence type="ECO:0000313" key="16">
    <source>
        <dbReference type="Proteomes" id="UP000480246"/>
    </source>
</evidence>
<dbReference type="RefSeq" id="WP_153403477.1">
    <property type="nucleotide sequence ID" value="NZ_ML762430.1"/>
</dbReference>
<dbReference type="PANTHER" id="PTHR42716:SF2">
    <property type="entry name" value="L-ASPARTATE OXIDASE, CHLOROPLASTIC"/>
    <property type="match status" value="1"/>
</dbReference>
<dbReference type="Gene3D" id="3.90.700.10">
    <property type="entry name" value="Succinate dehydrogenase/fumarate reductase flavoprotein, catalytic domain"/>
    <property type="match status" value="1"/>
</dbReference>
<evidence type="ECO:0000256" key="4">
    <source>
        <dbReference type="ARBA" id="ARBA00012173"/>
    </source>
</evidence>
<dbReference type="Gene3D" id="3.50.50.60">
    <property type="entry name" value="FAD/NAD(P)-binding domain"/>
    <property type="match status" value="1"/>
</dbReference>
<evidence type="ECO:0000259" key="13">
    <source>
        <dbReference type="Pfam" id="PF00890"/>
    </source>
</evidence>
<comment type="caution">
    <text evidence="15">The sequence shown here is derived from an EMBL/GenBank/DDBJ whole genome shotgun (WGS) entry which is preliminary data.</text>
</comment>
<dbReference type="SUPFAM" id="SSF51905">
    <property type="entry name" value="FAD/NAD(P)-binding domain"/>
    <property type="match status" value="1"/>
</dbReference>
<dbReference type="Pfam" id="PF02910">
    <property type="entry name" value="Succ_DH_flav_C"/>
    <property type="match status" value="1"/>
</dbReference>
<keyword evidence="6 12" id="KW-0285">Flavoprotein</keyword>
<dbReference type="Proteomes" id="UP000480246">
    <property type="component" value="Unassembled WGS sequence"/>
</dbReference>
<dbReference type="PANTHER" id="PTHR42716">
    <property type="entry name" value="L-ASPARTATE OXIDASE"/>
    <property type="match status" value="1"/>
</dbReference>
<comment type="similarity">
    <text evidence="3 12">Belongs to the FAD-dependent oxidoreductase 2 family. NadB subfamily.</text>
</comment>
<keyword evidence="7 12" id="KW-0662">Pyridine nucleotide biosynthesis</keyword>
<comment type="catalytic activity">
    <reaction evidence="10">
        <text>L-aspartate + O2 = iminosuccinate + H2O2</text>
        <dbReference type="Rhea" id="RHEA:25876"/>
        <dbReference type="ChEBI" id="CHEBI:15379"/>
        <dbReference type="ChEBI" id="CHEBI:16240"/>
        <dbReference type="ChEBI" id="CHEBI:29991"/>
        <dbReference type="ChEBI" id="CHEBI:77875"/>
        <dbReference type="EC" id="1.4.3.16"/>
    </reaction>
    <physiologicalReaction direction="left-to-right" evidence="10">
        <dbReference type="Rhea" id="RHEA:25877"/>
    </physiologicalReaction>
</comment>
<accession>A0A7C8GT31</accession>
<evidence type="ECO:0000256" key="9">
    <source>
        <dbReference type="ARBA" id="ARBA00023002"/>
    </source>
</evidence>
<dbReference type="NCBIfam" id="TIGR00551">
    <property type="entry name" value="nadB"/>
    <property type="match status" value="1"/>
</dbReference>
<evidence type="ECO:0000256" key="8">
    <source>
        <dbReference type="ARBA" id="ARBA00022827"/>
    </source>
</evidence>
<dbReference type="GO" id="GO:0033765">
    <property type="term" value="F:steroid dehydrogenase activity, acting on the CH-CH group of donors"/>
    <property type="evidence" value="ECO:0007669"/>
    <property type="project" value="UniProtKB-ARBA"/>
</dbReference>
<protein>
    <recommendedName>
        <fullName evidence="5 11">L-aspartate oxidase</fullName>
        <ecNumber evidence="4 11">1.4.3.16</ecNumber>
    </recommendedName>
</protein>
<keyword evidence="8 12" id="KW-0274">FAD</keyword>
<evidence type="ECO:0000313" key="15">
    <source>
        <dbReference type="EMBL" id="KAB8134744.1"/>
    </source>
</evidence>
<dbReference type="AlphaFoldDB" id="A0A7C8GT31"/>
<dbReference type="Gene3D" id="1.20.58.100">
    <property type="entry name" value="Fumarate reductase/succinate dehydrogenase flavoprotein-like, C-terminal domain"/>
    <property type="match status" value="1"/>
</dbReference>
<feature type="domain" description="FAD-dependent oxidoreductase 2 FAD-binding" evidence="13">
    <location>
        <begin position="6"/>
        <end position="366"/>
    </location>
</feature>
<comment type="pathway">
    <text evidence="2 12">Cofactor biosynthesis; NAD(+) biosynthesis; iminoaspartate from L-aspartate (oxidase route): step 1/1.</text>
</comment>
<dbReference type="NCBIfam" id="NF005978">
    <property type="entry name" value="PRK08071.1"/>
    <property type="match status" value="1"/>
</dbReference>
<evidence type="ECO:0000256" key="1">
    <source>
        <dbReference type="ARBA" id="ARBA00001974"/>
    </source>
</evidence>
<feature type="domain" description="Fumarate reductase/succinate dehydrogenase flavoprotein-like C-terminal" evidence="14">
    <location>
        <begin position="410"/>
        <end position="483"/>
    </location>
</feature>
<organism evidence="15 16">
    <name type="scientific">Gracilibacillus oryzae</name>
    <dbReference type="NCBI Taxonomy" id="1672701"/>
    <lineage>
        <taxon>Bacteria</taxon>
        <taxon>Bacillati</taxon>
        <taxon>Bacillota</taxon>
        <taxon>Bacilli</taxon>
        <taxon>Bacillales</taxon>
        <taxon>Bacillaceae</taxon>
        <taxon>Gracilibacillus</taxon>
    </lineage>
</organism>
<dbReference type="OrthoDB" id="9806724at2"/>
<dbReference type="InterPro" id="IPR015939">
    <property type="entry name" value="Fum_Rdtase/Succ_DH_flav-like_C"/>
</dbReference>
<sequence>MRKPKVLIIGAGIAAHIVASKLFATMDVVMITKKSVHANNSVKAQGGVAAAIAPDDCWYYHYQDTLTAGGNYNEKKAVQFLTKEGIVQMLQLISQLPVDKNFQGNIDFGREGAHKLRRIIHLGGDQTGKLLMHYYQHIVRGKVEIIENHTAVDCLMEDNKCIGMVTIDEADSLHYHYADHIILATGGCGALYQATSNDPTVTGDGIAIAYRAGAVVKDMEFVQFHPTMIKGGKGLISEAVRGEGAVLVDSQLRPIMKDYHPDQDLAPRDIVARAIFAEEQKGNTIFLQMNQLAHFKKRFPQVTELCEMSHINLENGLIPVTPCAHFLMGGIKVNLDGESTIPNLYAVGEAACTGVHGANRLASNSLLEAIVFGDRLAKSLKNQKNLRSLPANFSQPADATCEEVFPAISELKMNMTKYAGIVRSEDQLTKMKLWLEQYKSDLPLTKMTRQQVEICHMLWTAYLITTSALKRKSSIGAHYRKDSLHNPLMTPIERQKYVKEEVLS</sequence>
<dbReference type="GO" id="GO:0005737">
    <property type="term" value="C:cytoplasm"/>
    <property type="evidence" value="ECO:0007669"/>
    <property type="project" value="UniProtKB-SubCell"/>
</dbReference>
<keyword evidence="9 12" id="KW-0560">Oxidoreductase</keyword>
<dbReference type="SUPFAM" id="SSF46977">
    <property type="entry name" value="Succinate dehydrogenase/fumarate reductase flavoprotein C-terminal domain"/>
    <property type="match status" value="1"/>
</dbReference>
<comment type="subcellular location">
    <subcellularLocation>
        <location evidence="12">Cytoplasm</location>
    </subcellularLocation>
</comment>
<dbReference type="InterPro" id="IPR005288">
    <property type="entry name" value="NadB"/>
</dbReference>
<dbReference type="Pfam" id="PF00890">
    <property type="entry name" value="FAD_binding_2"/>
    <property type="match status" value="1"/>
</dbReference>
<evidence type="ECO:0000256" key="7">
    <source>
        <dbReference type="ARBA" id="ARBA00022642"/>
    </source>
</evidence>
<evidence type="ECO:0000256" key="6">
    <source>
        <dbReference type="ARBA" id="ARBA00022630"/>
    </source>
</evidence>
<evidence type="ECO:0000256" key="5">
    <source>
        <dbReference type="ARBA" id="ARBA00021901"/>
    </source>
</evidence>
<dbReference type="FunFam" id="3.90.700.10:FF:000002">
    <property type="entry name" value="L-aspartate oxidase"/>
    <property type="match status" value="1"/>
</dbReference>
<dbReference type="InterPro" id="IPR037099">
    <property type="entry name" value="Fum_R/Succ_DH_flav-like_C_sf"/>
</dbReference>
<dbReference type="UniPathway" id="UPA00253">
    <property type="reaction ID" value="UER00326"/>
</dbReference>
<comment type="cofactor">
    <cofactor evidence="1 12">
        <name>FAD</name>
        <dbReference type="ChEBI" id="CHEBI:57692"/>
    </cofactor>
</comment>